<keyword evidence="2" id="KW-1133">Transmembrane helix</keyword>
<dbReference type="SUPFAM" id="SSF49313">
    <property type="entry name" value="Cadherin-like"/>
    <property type="match status" value="1"/>
</dbReference>
<accession>A0ABM1F2S2</accession>
<feature type="region of interest" description="Disordered" evidence="1">
    <location>
        <begin position="360"/>
        <end position="392"/>
    </location>
</feature>
<keyword evidence="2" id="KW-0472">Membrane</keyword>
<dbReference type="PANTHER" id="PTHR21559:SF21">
    <property type="entry name" value="DYSTROGLYCAN 1"/>
    <property type="match status" value="1"/>
</dbReference>
<proteinExistence type="predicted"/>
<keyword evidence="4" id="KW-1185">Reference proteome</keyword>
<dbReference type="Proteomes" id="UP000695022">
    <property type="component" value="Unplaced"/>
</dbReference>
<protein>
    <submittedName>
        <fullName evidence="5">Dystroglycan-like</fullName>
    </submittedName>
</protein>
<dbReference type="Gene3D" id="2.60.40.10">
    <property type="entry name" value="Immunoglobulins"/>
    <property type="match status" value="1"/>
</dbReference>
<feature type="region of interest" description="Disordered" evidence="1">
    <location>
        <begin position="100"/>
        <end position="133"/>
    </location>
</feature>
<evidence type="ECO:0000259" key="3">
    <source>
        <dbReference type="PROSITE" id="PS51699"/>
    </source>
</evidence>
<dbReference type="InterPro" id="IPR008465">
    <property type="entry name" value="DAG1_C"/>
</dbReference>
<dbReference type="Pfam" id="PF05454">
    <property type="entry name" value="DAG1"/>
    <property type="match status" value="1"/>
</dbReference>
<dbReference type="PANTHER" id="PTHR21559">
    <property type="entry name" value="DYSTROGLYCAN-RELATED"/>
    <property type="match status" value="1"/>
</dbReference>
<organism evidence="4 5">
    <name type="scientific">Priapulus caudatus</name>
    <name type="common">Priapulid worm</name>
    <dbReference type="NCBI Taxonomy" id="37621"/>
    <lineage>
        <taxon>Eukaryota</taxon>
        <taxon>Metazoa</taxon>
        <taxon>Ecdysozoa</taxon>
        <taxon>Scalidophora</taxon>
        <taxon>Priapulida</taxon>
        <taxon>Priapulimorpha</taxon>
        <taxon>Priapulimorphida</taxon>
        <taxon>Priapulidae</taxon>
        <taxon>Priapulus</taxon>
    </lineage>
</organism>
<evidence type="ECO:0000256" key="2">
    <source>
        <dbReference type="SAM" id="Phobius"/>
    </source>
</evidence>
<dbReference type="InterPro" id="IPR013783">
    <property type="entry name" value="Ig-like_fold"/>
</dbReference>
<evidence type="ECO:0000313" key="5">
    <source>
        <dbReference type="RefSeq" id="XP_014678743.1"/>
    </source>
</evidence>
<dbReference type="RefSeq" id="XP_014678743.1">
    <property type="nucleotide sequence ID" value="XM_014823257.1"/>
</dbReference>
<sequence>MSTECCHVALIPGGARVPVTALAFWHAARWRSRFRRQRSHAGTPPGGARVSVASGRTLAHRQVALAFPSHAGTPPGGARVSVASGRTLARHQLTFFTDGPTTEAVATTLKPRKEKTKKPGGPTKQPKSRPSVAQPMKDLQAMQGEVFVFRVPARTFDDGAGGGTRQLSLSLLSRDRSPIPDDSWLTFNATSQTMSGLPLKALVRAPSVAKYHLVAENIDGRTASVKVTIEVVPRPSDEEFANHFAVAIDDDYDKFSRDPAKQRAFLGRLAAAFGDDDASQVALTSLTPGSTIVAWSNSSQSADECDEEAAKAVAGRMLDDDGNIREEFLEAMKPFVVAAASFAPGGDCVGKVEPLGVAPVPSGAAAASPDDDDTEEEEEVKEEEEVEKEEEDAVLLSTIIPVVVIAVLVVVAVLIACVLCRRRRRQKGYTKAATDDRDALRKHTPVILSGETDDAEMDRTAAASSPGATERQPRPPPEYHAMTDVPPPPPHGYRNGRGQQQQQQAYDQRYA</sequence>
<feature type="compositionally biased region" description="Acidic residues" evidence="1">
    <location>
        <begin position="369"/>
        <end position="392"/>
    </location>
</feature>
<feature type="transmembrane region" description="Helical" evidence="2">
    <location>
        <begin position="394"/>
        <end position="419"/>
    </location>
</feature>
<dbReference type="InterPro" id="IPR015919">
    <property type="entry name" value="Cadherin-like_sf"/>
</dbReference>
<evidence type="ECO:0000256" key="1">
    <source>
        <dbReference type="SAM" id="MobiDB-lite"/>
    </source>
</evidence>
<feature type="compositionally biased region" description="Low complexity" evidence="1">
    <location>
        <begin position="492"/>
        <end position="511"/>
    </location>
</feature>
<dbReference type="PROSITE" id="PS51699">
    <property type="entry name" value="SEA_DG"/>
    <property type="match status" value="1"/>
</dbReference>
<name>A0ABM1F2S2_PRICU</name>
<dbReference type="InterPro" id="IPR030398">
    <property type="entry name" value="SEA_DG_dom"/>
</dbReference>
<dbReference type="GeneID" id="106818558"/>
<evidence type="ECO:0000313" key="4">
    <source>
        <dbReference type="Proteomes" id="UP000695022"/>
    </source>
</evidence>
<feature type="domain" description="Peptidase S72" evidence="3">
    <location>
        <begin position="239"/>
        <end position="347"/>
    </location>
</feature>
<reference evidence="5" key="1">
    <citation type="submission" date="2025-08" db="UniProtKB">
        <authorList>
            <consortium name="RefSeq"/>
        </authorList>
    </citation>
    <scope>IDENTIFICATION</scope>
</reference>
<feature type="region of interest" description="Disordered" evidence="1">
    <location>
        <begin position="442"/>
        <end position="511"/>
    </location>
</feature>
<keyword evidence="2" id="KW-0812">Transmembrane</keyword>
<gene>
    <name evidence="5" type="primary">LOC106818558</name>
</gene>